<dbReference type="eggNOG" id="COG3090">
    <property type="taxonomic scope" value="Bacteria"/>
</dbReference>
<dbReference type="STRING" id="582402.Hbal_2789"/>
<dbReference type="PANTHER" id="PTHR35011:SF11">
    <property type="entry name" value="TRAP TRANSPORTER SMALL PERMEASE PROTEIN"/>
    <property type="match status" value="1"/>
</dbReference>
<dbReference type="GO" id="GO:0022857">
    <property type="term" value="F:transmembrane transporter activity"/>
    <property type="evidence" value="ECO:0007669"/>
    <property type="project" value="UniProtKB-UniRule"/>
</dbReference>
<evidence type="ECO:0000256" key="9">
    <source>
        <dbReference type="RuleBase" id="RU369079"/>
    </source>
</evidence>
<sequence>MFESIAETISKLSFLLSRLCLWISSIGIVAITAIIFWQVIARYIFNASPSWSEQLALYLLVWTVLFAAAAGVREQFHIHITVFQNGLNKTRLPTIIFTHLVTASAGLTLAIYGTKLVSRLWQYPIPSLGLPRGSAFLPLPLAGALICFFAIEHIIANSRNEKVIPAWR</sequence>
<dbReference type="EMBL" id="CP001678">
    <property type="protein sequence ID" value="ACT60462.1"/>
    <property type="molecule type" value="Genomic_DNA"/>
</dbReference>
<evidence type="ECO:0000259" key="10">
    <source>
        <dbReference type="Pfam" id="PF04290"/>
    </source>
</evidence>
<dbReference type="GO" id="GO:0015740">
    <property type="term" value="P:C4-dicarboxylate transport"/>
    <property type="evidence" value="ECO:0007669"/>
    <property type="project" value="TreeGrafter"/>
</dbReference>
<feature type="transmembrane region" description="Helical" evidence="9">
    <location>
        <begin position="92"/>
        <end position="113"/>
    </location>
</feature>
<keyword evidence="7 9" id="KW-0472">Membrane</keyword>
<comment type="function">
    <text evidence="9">Part of the tripartite ATP-independent periplasmic (TRAP) transport system.</text>
</comment>
<keyword evidence="6 9" id="KW-1133">Transmembrane helix</keyword>
<dbReference type="InterPro" id="IPR055348">
    <property type="entry name" value="DctQ"/>
</dbReference>
<comment type="similarity">
    <text evidence="8 9">Belongs to the TRAP transporter small permease family.</text>
</comment>
<evidence type="ECO:0000313" key="11">
    <source>
        <dbReference type="EMBL" id="ACT60462.1"/>
    </source>
</evidence>
<feature type="transmembrane region" description="Helical" evidence="9">
    <location>
        <begin position="133"/>
        <end position="151"/>
    </location>
</feature>
<dbReference type="RefSeq" id="WP_015828612.1">
    <property type="nucleotide sequence ID" value="NC_012982.1"/>
</dbReference>
<dbReference type="AlphaFoldDB" id="C6XQG3"/>
<keyword evidence="12" id="KW-1185">Reference proteome</keyword>
<proteinExistence type="inferred from homology"/>
<dbReference type="InterPro" id="IPR007387">
    <property type="entry name" value="TRAP_DctQ"/>
</dbReference>
<evidence type="ECO:0000256" key="6">
    <source>
        <dbReference type="ARBA" id="ARBA00022989"/>
    </source>
</evidence>
<keyword evidence="2 9" id="KW-0813">Transport</keyword>
<evidence type="ECO:0000256" key="3">
    <source>
        <dbReference type="ARBA" id="ARBA00022475"/>
    </source>
</evidence>
<dbReference type="OrthoDB" id="4964541at2"/>
<keyword evidence="5 9" id="KW-0812">Transmembrane</keyword>
<dbReference type="HOGENOM" id="CLU_086356_9_1_5"/>
<name>C6XQG3_HIRBI</name>
<dbReference type="KEGG" id="hba:Hbal_2789"/>
<evidence type="ECO:0000256" key="8">
    <source>
        <dbReference type="ARBA" id="ARBA00038436"/>
    </source>
</evidence>
<dbReference type="GO" id="GO:0005886">
    <property type="term" value="C:plasma membrane"/>
    <property type="evidence" value="ECO:0007669"/>
    <property type="project" value="UniProtKB-SubCell"/>
</dbReference>
<feature type="transmembrane region" description="Helical" evidence="9">
    <location>
        <begin position="19"/>
        <end position="40"/>
    </location>
</feature>
<organism evidence="11 12">
    <name type="scientific">Hirschia baltica (strain ATCC 49814 / DSM 5838 / IFAM 1418)</name>
    <dbReference type="NCBI Taxonomy" id="582402"/>
    <lineage>
        <taxon>Bacteria</taxon>
        <taxon>Pseudomonadati</taxon>
        <taxon>Pseudomonadota</taxon>
        <taxon>Alphaproteobacteria</taxon>
        <taxon>Hyphomonadales</taxon>
        <taxon>Hyphomonadaceae</taxon>
        <taxon>Hirschia</taxon>
    </lineage>
</organism>
<dbReference type="Pfam" id="PF04290">
    <property type="entry name" value="DctQ"/>
    <property type="match status" value="1"/>
</dbReference>
<feature type="transmembrane region" description="Helical" evidence="9">
    <location>
        <begin position="55"/>
        <end position="72"/>
    </location>
</feature>
<keyword evidence="4 9" id="KW-0997">Cell inner membrane</keyword>
<reference evidence="12" key="1">
    <citation type="journal article" date="2011" name="J. Bacteriol.">
        <title>Genome sequences of eight morphologically diverse alphaproteobacteria.</title>
        <authorList>
            <consortium name="US DOE Joint Genome Institute"/>
            <person name="Brown P.J."/>
            <person name="Kysela D.T."/>
            <person name="Buechlein A."/>
            <person name="Hemmerich C."/>
            <person name="Brun Y.V."/>
        </authorList>
    </citation>
    <scope>NUCLEOTIDE SEQUENCE [LARGE SCALE GENOMIC DNA]</scope>
    <source>
        <strain evidence="12">ATCC 49814 / DSM 5838 / IFAM 1418</strain>
    </source>
</reference>
<evidence type="ECO:0000256" key="2">
    <source>
        <dbReference type="ARBA" id="ARBA00022448"/>
    </source>
</evidence>
<evidence type="ECO:0000256" key="4">
    <source>
        <dbReference type="ARBA" id="ARBA00022519"/>
    </source>
</evidence>
<evidence type="ECO:0000313" key="12">
    <source>
        <dbReference type="Proteomes" id="UP000002745"/>
    </source>
</evidence>
<evidence type="ECO:0000256" key="5">
    <source>
        <dbReference type="ARBA" id="ARBA00022692"/>
    </source>
</evidence>
<gene>
    <name evidence="11" type="ordered locus">Hbal_2789</name>
</gene>
<dbReference type="Proteomes" id="UP000002745">
    <property type="component" value="Chromosome"/>
</dbReference>
<dbReference type="PANTHER" id="PTHR35011">
    <property type="entry name" value="2,3-DIKETO-L-GULONATE TRAP TRANSPORTER SMALL PERMEASE PROTEIN YIAM"/>
    <property type="match status" value="1"/>
</dbReference>
<evidence type="ECO:0000256" key="7">
    <source>
        <dbReference type="ARBA" id="ARBA00023136"/>
    </source>
</evidence>
<evidence type="ECO:0000256" key="1">
    <source>
        <dbReference type="ARBA" id="ARBA00004429"/>
    </source>
</evidence>
<comment type="subunit">
    <text evidence="9">The complex comprises the extracytoplasmic solute receptor protein and the two transmembrane proteins.</text>
</comment>
<keyword evidence="3" id="KW-1003">Cell membrane</keyword>
<protein>
    <recommendedName>
        <fullName evidence="9">TRAP transporter small permease protein</fullName>
    </recommendedName>
</protein>
<comment type="subcellular location">
    <subcellularLocation>
        <location evidence="1 9">Cell inner membrane</location>
        <topology evidence="1 9">Multi-pass membrane protein</topology>
    </subcellularLocation>
</comment>
<accession>C6XQG3</accession>
<feature type="domain" description="Tripartite ATP-independent periplasmic transporters DctQ component" evidence="10">
    <location>
        <begin position="31"/>
        <end position="157"/>
    </location>
</feature>